<evidence type="ECO:0000313" key="2">
    <source>
        <dbReference type="Proteomes" id="UP000076584"/>
    </source>
</evidence>
<accession>A0A161WAS6</accession>
<gene>
    <name evidence="1" type="ORF">CI238_00223</name>
</gene>
<evidence type="ECO:0000313" key="1">
    <source>
        <dbReference type="EMBL" id="KZL68623.1"/>
    </source>
</evidence>
<comment type="caution">
    <text evidence="1">The sequence shown here is derived from an EMBL/GenBank/DDBJ whole genome shotgun (WGS) entry which is preliminary data.</text>
</comment>
<reference evidence="1 2" key="1">
    <citation type="submission" date="2015-06" db="EMBL/GenBank/DDBJ databases">
        <title>Survival trade-offs in plant roots during colonization by closely related pathogenic and mutualistic fungi.</title>
        <authorList>
            <person name="Hacquard S."/>
            <person name="Kracher B."/>
            <person name="Hiruma K."/>
            <person name="Weinman A."/>
            <person name="Muench P."/>
            <person name="Garrido Oter R."/>
            <person name="Ver Loren van Themaat E."/>
            <person name="Dallerey J.-F."/>
            <person name="Damm U."/>
            <person name="Henrissat B."/>
            <person name="Lespinet O."/>
            <person name="Thon M."/>
            <person name="Kemen E."/>
            <person name="McHardy A.C."/>
            <person name="Schulze-Lefert P."/>
            <person name="O'Connell R.J."/>
        </authorList>
    </citation>
    <scope>NUCLEOTIDE SEQUENCE [LARGE SCALE GENOMIC DNA]</scope>
    <source>
        <strain evidence="1 2">MAFF 238704</strain>
    </source>
</reference>
<name>A0A161WAS6_COLIC</name>
<protein>
    <submittedName>
        <fullName evidence="1">Uncharacterized protein</fullName>
    </submittedName>
</protein>
<organism evidence="1 2">
    <name type="scientific">Colletotrichum incanum</name>
    <name type="common">Soybean anthracnose fungus</name>
    <dbReference type="NCBI Taxonomy" id="1573173"/>
    <lineage>
        <taxon>Eukaryota</taxon>
        <taxon>Fungi</taxon>
        <taxon>Dikarya</taxon>
        <taxon>Ascomycota</taxon>
        <taxon>Pezizomycotina</taxon>
        <taxon>Sordariomycetes</taxon>
        <taxon>Hypocreomycetidae</taxon>
        <taxon>Glomerellales</taxon>
        <taxon>Glomerellaceae</taxon>
        <taxon>Colletotrichum</taxon>
        <taxon>Colletotrichum spaethianum species complex</taxon>
    </lineage>
</organism>
<dbReference type="EMBL" id="LFIW01002504">
    <property type="protein sequence ID" value="KZL68623.1"/>
    <property type="molecule type" value="Genomic_DNA"/>
</dbReference>
<sequence>LNAVRHRFAFVLIAVSAPSSPSTTRLTTTPTTTATTSSLLAGASIPITGLILASKSAPRKPRARPCPTKPAIRPAEPPFLLLLRKRILPLVPAALLHAHGLELSLPVLGALVVHALALLLAAPPSLLLELSALPRLLHAACVRLGMAALVLLGLLELARLLGVEDPHLLHLGRQLRLGELGPRIRAGPQARRGIEGRVCAGGYAGGGGAGGWTCGRAGRRLLLFAGRVRRGGGALGCRGRGDICCGCGRSRRGWCCRGLRCGAGGRLRSRRCRGRGYRRGGSLAGRARGSGRLVSEPRVCESTPRRGGWSLRSSLLGRRLFDRFWRNWFGLGRLDDGRCRDGGGRGRGCDSFDGLDNLRIAYRFKVVKEEIVVRAASELVVHFEVFLTSIVTKS</sequence>
<proteinExistence type="predicted"/>
<dbReference type="Proteomes" id="UP000076584">
    <property type="component" value="Unassembled WGS sequence"/>
</dbReference>
<feature type="non-terminal residue" evidence="1">
    <location>
        <position position="1"/>
    </location>
</feature>
<dbReference type="AlphaFoldDB" id="A0A161WAS6"/>
<keyword evidence="2" id="KW-1185">Reference proteome</keyword>